<name>A0ACC2J4G5_9PEZI</name>
<gene>
    <name evidence="1" type="ORF">O1611_g9853</name>
</gene>
<sequence>MGMFGIVDMQQLLGVTESSPTEEEDCPDSPSVDTPPTDAATALPEGNRGNTLGFASNLTSSPGTVCRHECHYIMLALLQELHLSNPKCESAASTPAPTTKAPLNGSIMSLSSTQIMKSNSAALQHLNFLLERSCRFTCLAQLESMYLLHSISSTILARYEDLFDCIAQHSELEACQTPSTHHQMDRRRSGQPGVLVFDPIQLLDFPLGRQAEVRVNSELLLCEVQGLAMTITKMDDFFRDSECNSAGEDQQYNVRAITAHTKESSGTSPHKALSKRVEGLKGLIKDFRDKLA</sequence>
<evidence type="ECO:0000313" key="2">
    <source>
        <dbReference type="Proteomes" id="UP001153332"/>
    </source>
</evidence>
<comment type="caution">
    <text evidence="1">The sequence shown here is derived from an EMBL/GenBank/DDBJ whole genome shotgun (WGS) entry which is preliminary data.</text>
</comment>
<dbReference type="EMBL" id="JAPUUL010003572">
    <property type="protein sequence ID" value="KAJ8122392.1"/>
    <property type="molecule type" value="Genomic_DNA"/>
</dbReference>
<protein>
    <submittedName>
        <fullName evidence="1">Uncharacterized protein</fullName>
    </submittedName>
</protein>
<accession>A0ACC2J4G5</accession>
<evidence type="ECO:0000313" key="1">
    <source>
        <dbReference type="EMBL" id="KAJ8122392.1"/>
    </source>
</evidence>
<reference evidence="1" key="1">
    <citation type="submission" date="2022-12" db="EMBL/GenBank/DDBJ databases">
        <title>Genome Sequence of Lasiodiplodia mahajangana.</title>
        <authorList>
            <person name="Buettner E."/>
        </authorList>
    </citation>
    <scope>NUCLEOTIDE SEQUENCE</scope>
    <source>
        <strain evidence="1">VT137</strain>
    </source>
</reference>
<dbReference type="Proteomes" id="UP001153332">
    <property type="component" value="Unassembled WGS sequence"/>
</dbReference>
<keyword evidence="2" id="KW-1185">Reference proteome</keyword>
<proteinExistence type="predicted"/>
<organism evidence="1 2">
    <name type="scientific">Lasiodiplodia mahajangana</name>
    <dbReference type="NCBI Taxonomy" id="1108764"/>
    <lineage>
        <taxon>Eukaryota</taxon>
        <taxon>Fungi</taxon>
        <taxon>Dikarya</taxon>
        <taxon>Ascomycota</taxon>
        <taxon>Pezizomycotina</taxon>
        <taxon>Dothideomycetes</taxon>
        <taxon>Dothideomycetes incertae sedis</taxon>
        <taxon>Botryosphaeriales</taxon>
        <taxon>Botryosphaeriaceae</taxon>
        <taxon>Lasiodiplodia</taxon>
    </lineage>
</organism>